<evidence type="ECO:0000256" key="5">
    <source>
        <dbReference type="ARBA" id="ARBA00022679"/>
    </source>
</evidence>
<evidence type="ECO:0000259" key="14">
    <source>
        <dbReference type="PROSITE" id="PS50885"/>
    </source>
</evidence>
<dbReference type="InterPro" id="IPR003660">
    <property type="entry name" value="HAMP_dom"/>
</dbReference>
<dbReference type="SMART" id="SM00387">
    <property type="entry name" value="HATPase_c"/>
    <property type="match status" value="1"/>
</dbReference>
<organism evidence="15 16">
    <name type="scientific">Corynebacterium flavescens</name>
    <dbReference type="NCBI Taxonomy" id="28028"/>
    <lineage>
        <taxon>Bacteria</taxon>
        <taxon>Bacillati</taxon>
        <taxon>Actinomycetota</taxon>
        <taxon>Actinomycetes</taxon>
        <taxon>Mycobacteriales</taxon>
        <taxon>Corynebacteriaceae</taxon>
        <taxon>Corynebacterium</taxon>
    </lineage>
</organism>
<dbReference type="SUPFAM" id="SSF158472">
    <property type="entry name" value="HAMP domain-like"/>
    <property type="match status" value="1"/>
</dbReference>
<comment type="catalytic activity">
    <reaction evidence="1">
        <text>ATP + protein L-histidine = ADP + protein N-phospho-L-histidine.</text>
        <dbReference type="EC" id="2.7.13.3"/>
    </reaction>
</comment>
<comment type="caution">
    <text evidence="15">The sequence shown here is derived from an EMBL/GenBank/DDBJ whole genome shotgun (WGS) entry which is preliminary data.</text>
</comment>
<dbReference type="CDD" id="cd00082">
    <property type="entry name" value="HisKA"/>
    <property type="match status" value="1"/>
</dbReference>
<feature type="transmembrane region" description="Helical" evidence="12">
    <location>
        <begin position="58"/>
        <end position="81"/>
    </location>
</feature>
<evidence type="ECO:0000256" key="4">
    <source>
        <dbReference type="ARBA" id="ARBA00022553"/>
    </source>
</evidence>
<evidence type="ECO:0000259" key="13">
    <source>
        <dbReference type="PROSITE" id="PS50109"/>
    </source>
</evidence>
<dbReference type="GO" id="GO:0005886">
    <property type="term" value="C:plasma membrane"/>
    <property type="evidence" value="ECO:0007669"/>
    <property type="project" value="UniProtKB-SubCell"/>
</dbReference>
<dbReference type="InterPro" id="IPR005467">
    <property type="entry name" value="His_kinase_dom"/>
</dbReference>
<feature type="domain" description="HAMP" evidence="14">
    <location>
        <begin position="220"/>
        <end position="272"/>
    </location>
</feature>
<dbReference type="InterPro" id="IPR050428">
    <property type="entry name" value="TCS_sensor_his_kinase"/>
</dbReference>
<feature type="domain" description="Histidine kinase" evidence="13">
    <location>
        <begin position="280"/>
        <end position="497"/>
    </location>
</feature>
<dbReference type="SUPFAM" id="SSF47384">
    <property type="entry name" value="Homodimeric domain of signal transducing histidine kinase"/>
    <property type="match status" value="1"/>
</dbReference>
<evidence type="ECO:0000256" key="9">
    <source>
        <dbReference type="ARBA" id="ARBA00023012"/>
    </source>
</evidence>
<keyword evidence="8 12" id="KW-1133">Transmembrane helix</keyword>
<dbReference type="Proteomes" id="UP000315353">
    <property type="component" value="Unassembled WGS sequence"/>
</dbReference>
<keyword evidence="5" id="KW-0808">Transferase</keyword>
<dbReference type="SUPFAM" id="SSF55874">
    <property type="entry name" value="ATPase domain of HSP90 chaperone/DNA topoisomerase II/histidine kinase"/>
    <property type="match status" value="1"/>
</dbReference>
<dbReference type="InterPro" id="IPR004358">
    <property type="entry name" value="Sig_transdc_His_kin-like_C"/>
</dbReference>
<evidence type="ECO:0000313" key="16">
    <source>
        <dbReference type="Proteomes" id="UP000315353"/>
    </source>
</evidence>
<dbReference type="CDD" id="cd06225">
    <property type="entry name" value="HAMP"/>
    <property type="match status" value="1"/>
</dbReference>
<keyword evidence="6 12" id="KW-0812">Transmembrane</keyword>
<feature type="region of interest" description="Disordered" evidence="11">
    <location>
        <begin position="502"/>
        <end position="528"/>
    </location>
</feature>
<keyword evidence="4" id="KW-0597">Phosphoprotein</keyword>
<dbReference type="Gene3D" id="3.30.565.10">
    <property type="entry name" value="Histidine kinase-like ATPase, C-terminal domain"/>
    <property type="match status" value="1"/>
</dbReference>
<dbReference type="EMBL" id="BJNB01000014">
    <property type="protein sequence ID" value="GEB97643.1"/>
    <property type="molecule type" value="Genomic_DNA"/>
</dbReference>
<protein>
    <recommendedName>
        <fullName evidence="3">histidine kinase</fullName>
        <ecNumber evidence="3">2.7.13.3</ecNumber>
    </recommendedName>
</protein>
<evidence type="ECO:0000313" key="15">
    <source>
        <dbReference type="EMBL" id="GEB97643.1"/>
    </source>
</evidence>
<feature type="region of interest" description="Disordered" evidence="11">
    <location>
        <begin position="1"/>
        <end position="42"/>
    </location>
</feature>
<keyword evidence="9" id="KW-0902">Two-component regulatory system</keyword>
<accession>A0AB73B6W1</accession>
<sequence length="541" mass="58930">MIFTQRTGEEAEGSGVHELTADSGPAGSNTSAQSEDSEKESSLSPARILSRFSLKLRLSLITGIVVALSVALMASALYFLISASLMSFGDSGLEKRADVMLERTKDPEFVENLSDEFAKFRDYTANTRISYIPPGQQTSLGDDIPVHGPFERGSDGLDTVAFSEHGERIVAKRDSSGATVVIARDMERINYLVYVIGPILIVVVVLGILVAMVAGAVVARAGMQPIARLRQAADYVTRTNDLRPIEVVGKDELAQLTVSFNRMLQSLEKARLKQRQFVADAGHELKTPLTSMRTNIELLMMMEKDRSRAPISRQEREDLESDVMSQMSELSNLIGDLVDLTREDAVAGSMGTVELHEILETSLERVRRRRPDVEFQADIEPWNMDGDPLALGRATLNLFDNAAKWSPAQGTVYVSLNQVSENRALLRVDDSGPGIDPEEREKVFERFYRAAAARSMPGSGIGLAIVKAVVERHHGSIEISSSADGGARMDVLLPGKPGVIGQCPEEGAQGTAGAEETGAAEPAPTTSPRARAFVKRWFDRL</sequence>
<evidence type="ECO:0000256" key="2">
    <source>
        <dbReference type="ARBA" id="ARBA00004236"/>
    </source>
</evidence>
<feature type="compositionally biased region" description="Low complexity" evidence="11">
    <location>
        <begin position="504"/>
        <end position="528"/>
    </location>
</feature>
<dbReference type="PRINTS" id="PR00344">
    <property type="entry name" value="BCTRLSENSOR"/>
</dbReference>
<dbReference type="InterPro" id="IPR003661">
    <property type="entry name" value="HisK_dim/P_dom"/>
</dbReference>
<dbReference type="Pfam" id="PF00672">
    <property type="entry name" value="HAMP"/>
    <property type="match status" value="1"/>
</dbReference>
<dbReference type="Gene3D" id="6.10.340.10">
    <property type="match status" value="1"/>
</dbReference>
<dbReference type="SMART" id="SM00388">
    <property type="entry name" value="HisKA"/>
    <property type="match status" value="1"/>
</dbReference>
<dbReference type="AlphaFoldDB" id="A0AB73B6W1"/>
<feature type="transmembrane region" description="Helical" evidence="12">
    <location>
        <begin position="191"/>
        <end position="219"/>
    </location>
</feature>
<proteinExistence type="predicted"/>
<evidence type="ECO:0000256" key="6">
    <source>
        <dbReference type="ARBA" id="ARBA00022692"/>
    </source>
</evidence>
<keyword evidence="10 12" id="KW-0472">Membrane</keyword>
<dbReference type="InterPro" id="IPR003594">
    <property type="entry name" value="HATPase_dom"/>
</dbReference>
<evidence type="ECO:0000256" key="7">
    <source>
        <dbReference type="ARBA" id="ARBA00022777"/>
    </source>
</evidence>
<reference evidence="15 16" key="1">
    <citation type="submission" date="2019-06" db="EMBL/GenBank/DDBJ databases">
        <title>Whole genome shotgun sequence of Corynebacterium flavescens NBRC 14136.</title>
        <authorList>
            <person name="Hosoyama A."/>
            <person name="Uohara A."/>
            <person name="Ohji S."/>
            <person name="Ichikawa N."/>
        </authorList>
    </citation>
    <scope>NUCLEOTIDE SEQUENCE [LARGE SCALE GENOMIC DNA]</scope>
    <source>
        <strain evidence="15 16">NBRC 14136</strain>
    </source>
</reference>
<dbReference type="InterPro" id="IPR036097">
    <property type="entry name" value="HisK_dim/P_sf"/>
</dbReference>
<dbReference type="Pfam" id="PF02518">
    <property type="entry name" value="HATPase_c"/>
    <property type="match status" value="1"/>
</dbReference>
<dbReference type="Pfam" id="PF00512">
    <property type="entry name" value="HisKA"/>
    <property type="match status" value="1"/>
</dbReference>
<evidence type="ECO:0000256" key="10">
    <source>
        <dbReference type="ARBA" id="ARBA00023136"/>
    </source>
</evidence>
<evidence type="ECO:0000256" key="8">
    <source>
        <dbReference type="ARBA" id="ARBA00022989"/>
    </source>
</evidence>
<dbReference type="InterPro" id="IPR036890">
    <property type="entry name" value="HATPase_C_sf"/>
</dbReference>
<dbReference type="SMART" id="SM00304">
    <property type="entry name" value="HAMP"/>
    <property type="match status" value="1"/>
</dbReference>
<name>A0AB73B6W1_CORFL</name>
<dbReference type="PANTHER" id="PTHR45436:SF5">
    <property type="entry name" value="SENSOR HISTIDINE KINASE TRCS"/>
    <property type="match status" value="1"/>
</dbReference>
<dbReference type="RefSeq" id="WP_084559133.1">
    <property type="nucleotide sequence ID" value="NZ_BJNB01000014.1"/>
</dbReference>
<evidence type="ECO:0000256" key="11">
    <source>
        <dbReference type="SAM" id="MobiDB-lite"/>
    </source>
</evidence>
<dbReference type="CDD" id="cd00075">
    <property type="entry name" value="HATPase"/>
    <property type="match status" value="1"/>
</dbReference>
<dbReference type="Gene3D" id="1.10.287.130">
    <property type="match status" value="1"/>
</dbReference>
<comment type="subcellular location">
    <subcellularLocation>
        <location evidence="2">Cell membrane</location>
    </subcellularLocation>
</comment>
<dbReference type="GeneID" id="82879911"/>
<evidence type="ECO:0000256" key="3">
    <source>
        <dbReference type="ARBA" id="ARBA00012438"/>
    </source>
</evidence>
<dbReference type="PROSITE" id="PS50109">
    <property type="entry name" value="HIS_KIN"/>
    <property type="match status" value="1"/>
</dbReference>
<dbReference type="EC" id="2.7.13.3" evidence="3"/>
<dbReference type="PROSITE" id="PS50885">
    <property type="entry name" value="HAMP"/>
    <property type="match status" value="1"/>
</dbReference>
<dbReference type="PANTHER" id="PTHR45436">
    <property type="entry name" value="SENSOR HISTIDINE KINASE YKOH"/>
    <property type="match status" value="1"/>
</dbReference>
<evidence type="ECO:0000256" key="1">
    <source>
        <dbReference type="ARBA" id="ARBA00000085"/>
    </source>
</evidence>
<gene>
    <name evidence="15" type="ORF">CFL01nite_11380</name>
</gene>
<dbReference type="GO" id="GO:0000155">
    <property type="term" value="F:phosphorelay sensor kinase activity"/>
    <property type="evidence" value="ECO:0007669"/>
    <property type="project" value="InterPro"/>
</dbReference>
<keyword evidence="7 15" id="KW-0418">Kinase</keyword>
<evidence type="ECO:0000256" key="12">
    <source>
        <dbReference type="SAM" id="Phobius"/>
    </source>
</evidence>